<sequence length="503" mass="51821">MSLVVQSMSGGNTAVTNGTPSAANAGTAAAGGTTPVLPFAQTLVQSMGGAQTKETSMPAVLGNLASLLQGLMNAVQAAGEKTGTGAEDTANSTGQIQALAEDVEKLDDSISSDPSLIAALQGWLLQVSALLSGSTPANGKVDAEAGNSSTAALSPLAQNPETLRFAVQDELNSLVSLIQQSAAGGDAKLASEGIAMLNNFTAILAETQVPDVKGKPVKTAVSTETSPVVLTPLSETESKADPKAKAPVFTDLRTIQTATVKTENATTATPVITATEDAAAELTATPLTKATGTTEASKNGAIAESIPGAKPVEEHNEVVTAGQLSLRGGITAPLKAETPPVPVHQFAQEMTSFITGKLEIVKKGGVAEASITLFPENLGQVDVKITMQNGHLVAQFLTQHTGAKDMLEQQMSQLRSALQSQGLQVEKLEVTQNNTPLQSQYNGSQQGRGTGSGGQQQEKRSKERTEEIGDAVLAAELNSEWNEWVANTQQENRSQGGGFSAKA</sequence>
<gene>
    <name evidence="3" type="ORF">A3844_13615</name>
</gene>
<evidence type="ECO:0000313" key="3">
    <source>
        <dbReference type="EMBL" id="OKP86335.1"/>
    </source>
</evidence>
<organism evidence="3 4">
    <name type="scientific">Paenibacillus helianthi</name>
    <dbReference type="NCBI Taxonomy" id="1349432"/>
    <lineage>
        <taxon>Bacteria</taxon>
        <taxon>Bacillati</taxon>
        <taxon>Bacillota</taxon>
        <taxon>Bacilli</taxon>
        <taxon>Bacillales</taxon>
        <taxon>Paenibacillaceae</taxon>
        <taxon>Paenibacillus</taxon>
    </lineage>
</organism>
<protein>
    <recommendedName>
        <fullName evidence="2">Flagellar hook-length control protein-like C-terminal domain-containing protein</fullName>
    </recommendedName>
</protein>
<feature type="domain" description="Flagellar hook-length control protein-like C-terminal" evidence="2">
    <location>
        <begin position="362"/>
        <end position="436"/>
    </location>
</feature>
<dbReference type="PANTHER" id="PTHR37533:SF2">
    <property type="entry name" value="FLAGELLAR HOOK-LENGTH CONTROL PROTEIN"/>
    <property type="match status" value="1"/>
</dbReference>
<dbReference type="InterPro" id="IPR021136">
    <property type="entry name" value="Flagellar_hook_control-like_C"/>
</dbReference>
<comment type="caution">
    <text evidence="3">The sequence shown here is derived from an EMBL/GenBank/DDBJ whole genome shotgun (WGS) entry which is preliminary data.</text>
</comment>
<dbReference type="Gene3D" id="3.30.750.140">
    <property type="match status" value="1"/>
</dbReference>
<dbReference type="Pfam" id="PF02120">
    <property type="entry name" value="Flg_hook"/>
    <property type="match status" value="1"/>
</dbReference>
<dbReference type="InterPro" id="IPR038610">
    <property type="entry name" value="FliK-like_C_sf"/>
</dbReference>
<proteinExistence type="predicted"/>
<accession>A0ABX3EMR9</accession>
<dbReference type="InterPro" id="IPR052563">
    <property type="entry name" value="FliK"/>
</dbReference>
<name>A0ABX3EMR9_9BACL</name>
<keyword evidence="4" id="KW-1185">Reference proteome</keyword>
<dbReference type="RefSeq" id="WP_074107696.1">
    <property type="nucleotide sequence ID" value="NZ_LVWI01000039.1"/>
</dbReference>
<dbReference type="PANTHER" id="PTHR37533">
    <property type="entry name" value="FLAGELLAR HOOK-LENGTH CONTROL PROTEIN"/>
    <property type="match status" value="1"/>
</dbReference>
<feature type="compositionally biased region" description="Basic and acidic residues" evidence="1">
    <location>
        <begin position="457"/>
        <end position="467"/>
    </location>
</feature>
<dbReference type="CDD" id="cd17470">
    <property type="entry name" value="T3SS_Flik_C"/>
    <property type="match status" value="1"/>
</dbReference>
<dbReference type="Proteomes" id="UP000186058">
    <property type="component" value="Unassembled WGS sequence"/>
</dbReference>
<reference evidence="3 4" key="1">
    <citation type="submission" date="2016-03" db="EMBL/GenBank/DDBJ databases">
        <authorList>
            <person name="Sant'Anna F.H."/>
            <person name="Ambrosini A."/>
            <person name="Souza R."/>
            <person name="Bach E."/>
            <person name="Fernandes G."/>
            <person name="Balsanelli E."/>
            <person name="Baura V.A."/>
            <person name="Souza E.M."/>
            <person name="Passaglia L."/>
        </authorList>
    </citation>
    <scope>NUCLEOTIDE SEQUENCE [LARGE SCALE GENOMIC DNA]</scope>
    <source>
        <strain evidence="3 4">P26E</strain>
    </source>
</reference>
<evidence type="ECO:0000259" key="2">
    <source>
        <dbReference type="Pfam" id="PF02120"/>
    </source>
</evidence>
<dbReference type="EMBL" id="LVWI01000039">
    <property type="protein sequence ID" value="OKP86335.1"/>
    <property type="molecule type" value="Genomic_DNA"/>
</dbReference>
<feature type="compositionally biased region" description="Polar residues" evidence="1">
    <location>
        <begin position="433"/>
        <end position="442"/>
    </location>
</feature>
<evidence type="ECO:0000313" key="4">
    <source>
        <dbReference type="Proteomes" id="UP000186058"/>
    </source>
</evidence>
<feature type="region of interest" description="Disordered" evidence="1">
    <location>
        <begin position="433"/>
        <end position="473"/>
    </location>
</feature>
<evidence type="ECO:0000256" key="1">
    <source>
        <dbReference type="SAM" id="MobiDB-lite"/>
    </source>
</evidence>